<accession>A0A7W7YGY3</accession>
<gene>
    <name evidence="1" type="ORF">HNQ64_000036</name>
</gene>
<reference evidence="1 2" key="1">
    <citation type="submission" date="2020-08" db="EMBL/GenBank/DDBJ databases">
        <title>Genomic Encyclopedia of Type Strains, Phase IV (KMG-IV): sequencing the most valuable type-strain genomes for metagenomic binning, comparative biology and taxonomic classification.</title>
        <authorList>
            <person name="Goeker M."/>
        </authorList>
    </citation>
    <scope>NUCLEOTIDE SEQUENCE [LARGE SCALE GENOMIC DNA]</scope>
    <source>
        <strain evidence="1 2">DSM 12251</strain>
    </source>
</reference>
<protein>
    <submittedName>
        <fullName evidence="1">Uncharacterized protein</fullName>
    </submittedName>
</protein>
<dbReference type="EMBL" id="JACHIF010000001">
    <property type="protein sequence ID" value="MBB5035802.1"/>
    <property type="molecule type" value="Genomic_DNA"/>
</dbReference>
<evidence type="ECO:0000313" key="2">
    <source>
        <dbReference type="Proteomes" id="UP000534294"/>
    </source>
</evidence>
<dbReference type="Proteomes" id="UP000534294">
    <property type="component" value="Unassembled WGS sequence"/>
</dbReference>
<dbReference type="AlphaFoldDB" id="A0A7W7YGY3"/>
<keyword evidence="2" id="KW-1185">Reference proteome</keyword>
<comment type="caution">
    <text evidence="1">The sequence shown here is derived from an EMBL/GenBank/DDBJ whole genome shotgun (WGS) entry which is preliminary data.</text>
</comment>
<proteinExistence type="predicted"/>
<dbReference type="RefSeq" id="WP_184204271.1">
    <property type="nucleotide sequence ID" value="NZ_JACHIF010000001.1"/>
</dbReference>
<name>A0A7W7YGY3_9BACT</name>
<organism evidence="1 2">
    <name type="scientific">Prosthecobacter dejongeii</name>
    <dbReference type="NCBI Taxonomy" id="48465"/>
    <lineage>
        <taxon>Bacteria</taxon>
        <taxon>Pseudomonadati</taxon>
        <taxon>Verrucomicrobiota</taxon>
        <taxon>Verrucomicrobiia</taxon>
        <taxon>Verrucomicrobiales</taxon>
        <taxon>Verrucomicrobiaceae</taxon>
        <taxon>Prosthecobacter</taxon>
    </lineage>
</organism>
<evidence type="ECO:0000313" key="1">
    <source>
        <dbReference type="EMBL" id="MBB5035802.1"/>
    </source>
</evidence>
<sequence>MKIYFYVIIAFFVSSLCALDTKVSIPSLLNVQYSSGVMVTTNSIRDDCMKALAGVSKELAAELKAAIIFEGWPEVEIGVPKINLDLEKFNIGEMLTILAEYHGGIVEFDHSKITVRGPQSEIYSSQWFAVTPDLLAVVTEKPKLKSKFVTVEEFVVALQESKIAAQMRIMDINEKSNTILIGSSIINLKRIDALLILSAQK</sequence>